<dbReference type="Gene3D" id="1.10.150.240">
    <property type="entry name" value="Putative phosphatase, domain 2"/>
    <property type="match status" value="1"/>
</dbReference>
<dbReference type="PANTHER" id="PTHR43481:SF4">
    <property type="entry name" value="GLYCEROL-1-PHOSPHATE PHOSPHOHYDROLASE 1-RELATED"/>
    <property type="match status" value="1"/>
</dbReference>
<evidence type="ECO:0000313" key="1">
    <source>
        <dbReference type="EMBL" id="MEW9267195.1"/>
    </source>
</evidence>
<dbReference type="InterPro" id="IPR051806">
    <property type="entry name" value="HAD-like_SPP"/>
</dbReference>
<dbReference type="SUPFAM" id="SSF56784">
    <property type="entry name" value="HAD-like"/>
    <property type="match status" value="1"/>
</dbReference>
<dbReference type="NCBIfam" id="TIGR01549">
    <property type="entry name" value="HAD-SF-IA-v1"/>
    <property type="match status" value="1"/>
</dbReference>
<keyword evidence="1" id="KW-0378">Hydrolase</keyword>
<evidence type="ECO:0000313" key="2">
    <source>
        <dbReference type="Proteomes" id="UP001555826"/>
    </source>
</evidence>
<dbReference type="Pfam" id="PF00702">
    <property type="entry name" value="Hydrolase"/>
    <property type="match status" value="1"/>
</dbReference>
<dbReference type="InterPro" id="IPR036412">
    <property type="entry name" value="HAD-like_sf"/>
</dbReference>
<dbReference type="NCBIfam" id="TIGR01509">
    <property type="entry name" value="HAD-SF-IA-v3"/>
    <property type="match status" value="1"/>
</dbReference>
<dbReference type="EMBL" id="JBFNQN010000016">
    <property type="protein sequence ID" value="MEW9267195.1"/>
    <property type="molecule type" value="Genomic_DNA"/>
</dbReference>
<dbReference type="InterPro" id="IPR023198">
    <property type="entry name" value="PGP-like_dom2"/>
</dbReference>
<gene>
    <name evidence="1" type="ORF">AB1207_20780</name>
</gene>
<reference evidence="1 2" key="1">
    <citation type="submission" date="2024-07" db="EMBL/GenBank/DDBJ databases">
        <authorList>
            <person name="Thanompreechachai J."/>
            <person name="Duangmal K."/>
        </authorList>
    </citation>
    <scope>NUCLEOTIDE SEQUENCE [LARGE SCALE GENOMIC DNA]</scope>
    <source>
        <strain evidence="1 2">KCTC 19886</strain>
    </source>
</reference>
<sequence length="224" mass="24063">MNRRPGTEPPERLVLFDVDGVLVDSHRAYRRVWDRWARLHGLDADVVWAATHARRPVETVAEVAPELDPGDEYLRLKSLVRELGGVFPVFPDAAPVLAALPPGSWGIVTSGEASTVRARLRAGGLPVPEILVDGHAVRRGKPDPEGYLAAASAAGVPAHRCLVVEDAPAGVQAARRAGMHVVAVTTSHTPEQLAAADVVVPGLSDVEPHLRAWREHGRPPRPVE</sequence>
<dbReference type="SFLD" id="SFLDG01129">
    <property type="entry name" value="C1.5:_HAD__Beta-PGM__Phosphata"/>
    <property type="match status" value="1"/>
</dbReference>
<dbReference type="InterPro" id="IPR023214">
    <property type="entry name" value="HAD_sf"/>
</dbReference>
<dbReference type="Proteomes" id="UP001555826">
    <property type="component" value="Unassembled WGS sequence"/>
</dbReference>
<dbReference type="PANTHER" id="PTHR43481">
    <property type="entry name" value="FRUCTOSE-1-PHOSPHATE PHOSPHATASE"/>
    <property type="match status" value="1"/>
</dbReference>
<dbReference type="InterPro" id="IPR006439">
    <property type="entry name" value="HAD-SF_hydro_IA"/>
</dbReference>
<keyword evidence="2" id="KW-1185">Reference proteome</keyword>
<organism evidence="1 2">
    <name type="scientific">Kineococcus endophyticus</name>
    <dbReference type="NCBI Taxonomy" id="1181883"/>
    <lineage>
        <taxon>Bacteria</taxon>
        <taxon>Bacillati</taxon>
        <taxon>Actinomycetota</taxon>
        <taxon>Actinomycetes</taxon>
        <taxon>Kineosporiales</taxon>
        <taxon>Kineosporiaceae</taxon>
        <taxon>Kineococcus</taxon>
    </lineage>
</organism>
<accession>A0ABV3PC69</accession>
<dbReference type="Gene3D" id="3.40.50.1000">
    <property type="entry name" value="HAD superfamily/HAD-like"/>
    <property type="match status" value="1"/>
</dbReference>
<name>A0ABV3PC69_9ACTN</name>
<dbReference type="RefSeq" id="WP_367640433.1">
    <property type="nucleotide sequence ID" value="NZ_JBFNQN010000016.1"/>
</dbReference>
<protein>
    <submittedName>
        <fullName evidence="1">HAD-IA family hydrolase</fullName>
    </submittedName>
</protein>
<comment type="caution">
    <text evidence="1">The sequence shown here is derived from an EMBL/GenBank/DDBJ whole genome shotgun (WGS) entry which is preliminary data.</text>
</comment>
<dbReference type="GO" id="GO:0016787">
    <property type="term" value="F:hydrolase activity"/>
    <property type="evidence" value="ECO:0007669"/>
    <property type="project" value="UniProtKB-KW"/>
</dbReference>
<proteinExistence type="predicted"/>
<dbReference type="SFLD" id="SFLDS00003">
    <property type="entry name" value="Haloacid_Dehalogenase"/>
    <property type="match status" value="1"/>
</dbReference>